<dbReference type="SMART" id="SM00028">
    <property type="entry name" value="TPR"/>
    <property type="match status" value="8"/>
</dbReference>
<name>A0A844Z7F3_9SPHN</name>
<evidence type="ECO:0000313" key="4">
    <source>
        <dbReference type="EMBL" id="MXO83444.1"/>
    </source>
</evidence>
<dbReference type="InterPro" id="IPR011990">
    <property type="entry name" value="TPR-like_helical_dom_sf"/>
</dbReference>
<protein>
    <submittedName>
        <fullName evidence="4">Tetratricopeptide repeat protein</fullName>
    </submittedName>
</protein>
<dbReference type="Proteomes" id="UP000460290">
    <property type="component" value="Unassembled WGS sequence"/>
</dbReference>
<dbReference type="SUPFAM" id="SSF48452">
    <property type="entry name" value="TPR-like"/>
    <property type="match status" value="3"/>
</dbReference>
<keyword evidence="1" id="KW-0677">Repeat</keyword>
<comment type="caution">
    <text evidence="4">The sequence shown here is derived from an EMBL/GenBank/DDBJ whole genome shotgun (WGS) entry which is preliminary data.</text>
</comment>
<evidence type="ECO:0000256" key="1">
    <source>
        <dbReference type="ARBA" id="ARBA00022737"/>
    </source>
</evidence>
<evidence type="ECO:0000313" key="5">
    <source>
        <dbReference type="Proteomes" id="UP000460290"/>
    </source>
</evidence>
<accession>A0A844Z7F3</accession>
<dbReference type="PANTHER" id="PTHR45586">
    <property type="entry name" value="TPR REPEAT-CONTAINING PROTEIN PA4667"/>
    <property type="match status" value="1"/>
</dbReference>
<dbReference type="Gene3D" id="1.25.40.10">
    <property type="entry name" value="Tetratricopeptide repeat domain"/>
    <property type="match status" value="2"/>
</dbReference>
<evidence type="ECO:0000256" key="3">
    <source>
        <dbReference type="PROSITE-ProRule" id="PRU00339"/>
    </source>
</evidence>
<dbReference type="InterPro" id="IPR051012">
    <property type="entry name" value="CellSynth/LPSAsmb/PSIAsmb"/>
</dbReference>
<evidence type="ECO:0000256" key="2">
    <source>
        <dbReference type="ARBA" id="ARBA00022803"/>
    </source>
</evidence>
<dbReference type="AlphaFoldDB" id="A0A844Z7F3"/>
<feature type="repeat" description="TPR" evidence="3">
    <location>
        <begin position="138"/>
        <end position="171"/>
    </location>
</feature>
<keyword evidence="2 3" id="KW-0802">TPR repeat</keyword>
<keyword evidence="5" id="KW-1185">Reference proteome</keyword>
<reference evidence="4 5" key="1">
    <citation type="submission" date="2019-12" db="EMBL/GenBank/DDBJ databases">
        <title>Genomic-based taxomic classification of the family Erythrobacteraceae.</title>
        <authorList>
            <person name="Xu L."/>
        </authorList>
    </citation>
    <scope>NUCLEOTIDE SEQUENCE [LARGE SCALE GENOMIC DNA]</scope>
    <source>
        <strain evidence="4 5">KCTC 42006</strain>
    </source>
</reference>
<dbReference type="InterPro" id="IPR019734">
    <property type="entry name" value="TPR_rpt"/>
</dbReference>
<gene>
    <name evidence="4" type="ORF">GRI35_08725</name>
</gene>
<dbReference type="EMBL" id="WTYZ01000001">
    <property type="protein sequence ID" value="MXO83444.1"/>
    <property type="molecule type" value="Genomic_DNA"/>
</dbReference>
<organism evidence="4 5">
    <name type="scientific">Pontixanthobacter aestiaquae</name>
    <dbReference type="NCBI Taxonomy" id="1509367"/>
    <lineage>
        <taxon>Bacteria</taxon>
        <taxon>Pseudomonadati</taxon>
        <taxon>Pseudomonadota</taxon>
        <taxon>Alphaproteobacteria</taxon>
        <taxon>Sphingomonadales</taxon>
        <taxon>Erythrobacteraceae</taxon>
        <taxon>Pontixanthobacter</taxon>
    </lineage>
</organism>
<dbReference type="Pfam" id="PF14559">
    <property type="entry name" value="TPR_19"/>
    <property type="match status" value="1"/>
</dbReference>
<dbReference type="Pfam" id="PF13432">
    <property type="entry name" value="TPR_16"/>
    <property type="match status" value="2"/>
</dbReference>
<dbReference type="PROSITE" id="PS50005">
    <property type="entry name" value="TPR"/>
    <property type="match status" value="1"/>
</dbReference>
<sequence>MICSSNMTFRRDLTQLRPLAAAVLLLLAACADIAPDLMPIESAKSSLEAGDGLAAEVALRDMIAGGVPRSDVAAYLGEAELLQGELVEARQWLESGKFSDDTRGHGFHMLARLEMREGNLPAAGTAFDKSLAVDRENAELWVDIGRLRYRGGEQTQAVEASMYAVELDPQNGAALQFRAQLLRDSEGMAAAIPWFERALERSPEDIGLLADYAATLGELGRARDMLVTVRKIARIDPANRRIFYLQAVLAARAGKFKLAQSLLARSSKADRDMPAAMLLAGIIDIENGNYASAAQVLERLATAQPDNRSVRQLLARALSLGGNDRELVYRYGEIASRPSASPYLRTLVGRAHEALDQRDQAAPYLDAAAKRRSGNLVAVQSGTTLDVAEARGPTTGFDALALVRARIFNGNPDAARGAAAGFLKRFPGSSDALSLAGDASLAARQFDEALDHYGKAAAIRGPWVLTRKRVKTLQALGRDNDALAVLAGHLVGDPGNAEAAGLLAVAAASRGDWPNAAIFTDHALANGRVRDPLMLSLRSEIALRLGEVDLGVEMAERAYTIQPMSEDATRALAIAYRQLDDGEPLAAVLETKLRQMPD</sequence>
<proteinExistence type="predicted"/>
<dbReference type="PANTHER" id="PTHR45586:SF1">
    <property type="entry name" value="LIPOPOLYSACCHARIDE ASSEMBLY PROTEIN B"/>
    <property type="match status" value="1"/>
</dbReference>